<sequence>MAGRRIHVALLLLFATCALPRFAFAQVHVCTTPDGRPLYTDQKCEALGAVPRQQPAAPSTGARIASAGDRKSSGGCQRTLQDLAFELRSAIDSADANRLSGIYHWVGVSDEGAVAVMDRLDQIAHRPLLDITPVQPSDQQPEATAGSAITGDAGVARTTVRRPPVGLRLEQTRPNSISPLSTTLGLHRHFGCWWVSL</sequence>
<evidence type="ECO:0000313" key="4">
    <source>
        <dbReference type="Proteomes" id="UP001165293"/>
    </source>
</evidence>
<keyword evidence="4" id="KW-1185">Reference proteome</keyword>
<feature type="region of interest" description="Disordered" evidence="1">
    <location>
        <begin position="51"/>
        <end position="73"/>
    </location>
</feature>
<name>A0ABS8JKB4_9GAMM</name>
<evidence type="ECO:0000256" key="1">
    <source>
        <dbReference type="SAM" id="MobiDB-lite"/>
    </source>
</evidence>
<protein>
    <submittedName>
        <fullName evidence="3">DUF4124 domain-containing protein</fullName>
    </submittedName>
</protein>
<reference evidence="3" key="1">
    <citation type="submission" date="2021-10" db="EMBL/GenBank/DDBJ databases">
        <authorList>
            <person name="Lyu M."/>
            <person name="Wang X."/>
            <person name="Meng X."/>
            <person name="Xu K."/>
        </authorList>
    </citation>
    <scope>NUCLEOTIDE SEQUENCE</scope>
    <source>
        <strain evidence="3">A6</strain>
    </source>
</reference>
<evidence type="ECO:0000313" key="3">
    <source>
        <dbReference type="EMBL" id="MCC8364046.1"/>
    </source>
</evidence>
<feature type="chain" id="PRO_5046426841" evidence="2">
    <location>
        <begin position="26"/>
        <end position="197"/>
    </location>
</feature>
<organism evidence="3 4">
    <name type="scientific">Noviluteimonas lactosilytica</name>
    <dbReference type="NCBI Taxonomy" id="2888523"/>
    <lineage>
        <taxon>Bacteria</taxon>
        <taxon>Pseudomonadati</taxon>
        <taxon>Pseudomonadota</taxon>
        <taxon>Gammaproteobacteria</taxon>
        <taxon>Lysobacterales</taxon>
        <taxon>Lysobacteraceae</taxon>
        <taxon>Noviluteimonas</taxon>
    </lineage>
</organism>
<gene>
    <name evidence="3" type="ORF">LK996_13285</name>
</gene>
<dbReference type="Proteomes" id="UP001165293">
    <property type="component" value="Unassembled WGS sequence"/>
</dbReference>
<dbReference type="RefSeq" id="WP_230527835.1">
    <property type="nucleotide sequence ID" value="NZ_JAJGAK010000003.1"/>
</dbReference>
<proteinExistence type="predicted"/>
<feature type="signal peptide" evidence="2">
    <location>
        <begin position="1"/>
        <end position="25"/>
    </location>
</feature>
<accession>A0ABS8JKB4</accession>
<feature type="region of interest" description="Disordered" evidence="1">
    <location>
        <begin position="131"/>
        <end position="173"/>
    </location>
</feature>
<evidence type="ECO:0000256" key="2">
    <source>
        <dbReference type="SAM" id="SignalP"/>
    </source>
</evidence>
<dbReference type="EMBL" id="JAJGAK010000003">
    <property type="protein sequence ID" value="MCC8364046.1"/>
    <property type="molecule type" value="Genomic_DNA"/>
</dbReference>
<keyword evidence="2" id="KW-0732">Signal</keyword>
<comment type="caution">
    <text evidence="3">The sequence shown here is derived from an EMBL/GenBank/DDBJ whole genome shotgun (WGS) entry which is preliminary data.</text>
</comment>